<dbReference type="EMBL" id="SLWM01000004">
    <property type="protein sequence ID" value="TCO25539.1"/>
    <property type="molecule type" value="Genomic_DNA"/>
</dbReference>
<evidence type="ECO:0000256" key="2">
    <source>
        <dbReference type="SAM" id="Phobius"/>
    </source>
</evidence>
<feature type="compositionally biased region" description="Basic and acidic residues" evidence="1">
    <location>
        <begin position="190"/>
        <end position="199"/>
    </location>
</feature>
<dbReference type="Proteomes" id="UP000295818">
    <property type="component" value="Unassembled WGS sequence"/>
</dbReference>
<feature type="transmembrane region" description="Helical" evidence="2">
    <location>
        <begin position="76"/>
        <end position="94"/>
    </location>
</feature>
<keyword evidence="2" id="KW-1133">Transmembrane helix</keyword>
<evidence type="ECO:0000256" key="1">
    <source>
        <dbReference type="SAM" id="MobiDB-lite"/>
    </source>
</evidence>
<feature type="transmembrane region" description="Helical" evidence="2">
    <location>
        <begin position="101"/>
        <end position="118"/>
    </location>
</feature>
<comment type="caution">
    <text evidence="3">The sequence shown here is derived from an EMBL/GenBank/DDBJ whole genome shotgun (WGS) entry which is preliminary data.</text>
</comment>
<dbReference type="InterPro" id="IPR001872">
    <property type="entry name" value="Peptidase_A8"/>
</dbReference>
<keyword evidence="2" id="KW-0812">Transmembrane</keyword>
<sequence length="199" mass="21446">MSWDKVTSPAQLRTVARWGALRQSPVLFVLVAAVILVDQATKWLGWRRAGAIINPGGNWLVGRTIGGWYADPLTGPLLDLLSLLLVSVAMSLLVRGRRPAIVLASGALMLGGWGSNLLDRLGVHHWTAPGSGRGAVDFVHIGRYFYNFADFCIIGATTLFLLSIASVGWRAKAPAAGRRRPAAEPVRLNSRQDEARGPS</sequence>
<dbReference type="Pfam" id="PF01252">
    <property type="entry name" value="Peptidase_A8"/>
    <property type="match status" value="1"/>
</dbReference>
<name>A0ABY2BMA7_9ACTN</name>
<feature type="transmembrane region" description="Helical" evidence="2">
    <location>
        <begin position="20"/>
        <end position="37"/>
    </location>
</feature>
<feature type="region of interest" description="Disordered" evidence="1">
    <location>
        <begin position="178"/>
        <end position="199"/>
    </location>
</feature>
<proteinExistence type="predicted"/>
<reference evidence="3 4" key="1">
    <citation type="journal article" date="2015" name="Stand. Genomic Sci.">
        <title>Genomic Encyclopedia of Bacterial and Archaeal Type Strains, Phase III: the genomes of soil and plant-associated and newly described type strains.</title>
        <authorList>
            <person name="Whitman W.B."/>
            <person name="Woyke T."/>
            <person name="Klenk H.P."/>
            <person name="Zhou Y."/>
            <person name="Lilburn T.G."/>
            <person name="Beck B.J."/>
            <person name="De Vos P."/>
            <person name="Vandamme P."/>
            <person name="Eisen J.A."/>
            <person name="Garrity G."/>
            <person name="Hugenholtz P."/>
            <person name="Kyrpides N.C."/>
        </authorList>
    </citation>
    <scope>NUCLEOTIDE SEQUENCE [LARGE SCALE GENOMIC DNA]</scope>
    <source>
        <strain evidence="3 4">VKM Ac-2538</strain>
    </source>
</reference>
<organism evidence="3 4">
    <name type="scientific">Kribbella orskensis</name>
    <dbReference type="NCBI Taxonomy" id="2512216"/>
    <lineage>
        <taxon>Bacteria</taxon>
        <taxon>Bacillati</taxon>
        <taxon>Actinomycetota</taxon>
        <taxon>Actinomycetes</taxon>
        <taxon>Propionibacteriales</taxon>
        <taxon>Kribbellaceae</taxon>
        <taxon>Kribbella</taxon>
    </lineage>
</organism>
<evidence type="ECO:0000313" key="4">
    <source>
        <dbReference type="Proteomes" id="UP000295818"/>
    </source>
</evidence>
<gene>
    <name evidence="3" type="ORF">EV644_10443</name>
</gene>
<feature type="transmembrane region" description="Helical" evidence="2">
    <location>
        <begin position="144"/>
        <end position="169"/>
    </location>
</feature>
<protein>
    <submittedName>
        <fullName evidence="3">Lipoprotein signal peptidase</fullName>
    </submittedName>
</protein>
<keyword evidence="2" id="KW-0472">Membrane</keyword>
<keyword evidence="3" id="KW-0449">Lipoprotein</keyword>
<accession>A0ABY2BMA7</accession>
<keyword evidence="4" id="KW-1185">Reference proteome</keyword>
<evidence type="ECO:0000313" key="3">
    <source>
        <dbReference type="EMBL" id="TCO25539.1"/>
    </source>
</evidence>